<evidence type="ECO:0000256" key="5">
    <source>
        <dbReference type="ARBA" id="ARBA00022617"/>
    </source>
</evidence>
<dbReference type="InterPro" id="IPR011885">
    <property type="entry name" value="NO3Rdtase_cyt_c_NapC/NirT"/>
</dbReference>
<evidence type="ECO:0000256" key="13">
    <source>
        <dbReference type="ARBA" id="ARBA00023136"/>
    </source>
</evidence>
<keyword evidence="12" id="KW-0408">Iron</keyword>
<accession>A0A0A2WL08</accession>
<dbReference type="GO" id="GO:0009055">
    <property type="term" value="F:electron transfer activity"/>
    <property type="evidence" value="ECO:0007669"/>
    <property type="project" value="TreeGrafter"/>
</dbReference>
<dbReference type="Gene3D" id="1.10.3820.10">
    <property type="entry name" value="Di-heme elbow motif domain"/>
    <property type="match status" value="1"/>
</dbReference>
<evidence type="ECO:0000256" key="10">
    <source>
        <dbReference type="ARBA" id="ARBA00022982"/>
    </source>
</evidence>
<keyword evidence="3" id="KW-0813">Transport</keyword>
<dbReference type="InterPro" id="IPR005126">
    <property type="entry name" value="NapC/NirT_cyt_c_N"/>
</dbReference>
<sequence length="401" mass="45701">MDKSTRKPGIIKRVWQWWRRPSRLALGTLLLIGFAAGILFWGGFNTGMEMSNREEFCIGCHEMRNNVYEEYMGTVHYNNRSGVRATCPDCHVPHEWVPKMIRKIQASKELYAKAFGLIDTPQKFYDHRLAMAQNEWRRMKNNNSQECRNCHNFDYMDFSAQKTVAAKMHDEAIKDGKTCIDCHKGIAHKLPDMRENGISLSAPLPPCGDPMSLRIDVIKDKVLSDNYFILRNITYDLSRNGAESVRHKREVYDRGNGATILLYNREKKSVVLTRQFRVATWVNGNEDGMLIEACAGLLDADEPEVCARKEAMEETGFQVGEVEKVFELYMSPGGVTEIVYFYLAEYSEAQREGAGGGVEDEDIDVLEIPFSQAMAMVNNGEIRDGKTVILLQQLQLRNIMG</sequence>
<dbReference type="FunFam" id="1.10.3820.10:FF:000001">
    <property type="entry name" value="Cytochrome c-type protein"/>
    <property type="match status" value="1"/>
</dbReference>
<dbReference type="EMBL" id="ANFO01000023">
    <property type="protein sequence ID" value="KGQ13764.1"/>
    <property type="molecule type" value="Genomic_DNA"/>
</dbReference>
<dbReference type="NCBIfam" id="NF007906">
    <property type="entry name" value="PRK10617.1"/>
    <property type="match status" value="1"/>
</dbReference>
<evidence type="ECO:0000256" key="12">
    <source>
        <dbReference type="ARBA" id="ARBA00023004"/>
    </source>
</evidence>
<dbReference type="InterPro" id="IPR051174">
    <property type="entry name" value="Cytochrome_c-type_ET"/>
</dbReference>
<dbReference type="CDD" id="cd24157">
    <property type="entry name" value="NUDIX_GDPMK"/>
    <property type="match status" value="1"/>
</dbReference>
<dbReference type="HOGENOM" id="CLU_686939_0_0_1"/>
<keyword evidence="5" id="KW-0349">Heme</keyword>
<dbReference type="PROSITE" id="PS51462">
    <property type="entry name" value="NUDIX"/>
    <property type="match status" value="1"/>
</dbReference>
<comment type="caution">
    <text evidence="16">The sequence shown here is derived from an EMBL/GenBank/DDBJ whole genome shotgun (WGS) entry which is preliminary data.</text>
</comment>
<evidence type="ECO:0000256" key="2">
    <source>
        <dbReference type="ARBA" id="ARBA00007395"/>
    </source>
</evidence>
<keyword evidence="10" id="KW-0249">Electron transport</keyword>
<dbReference type="InterPro" id="IPR000086">
    <property type="entry name" value="NUDIX_hydrolase_dom"/>
</dbReference>
<evidence type="ECO:0000256" key="8">
    <source>
        <dbReference type="ARBA" id="ARBA00022801"/>
    </source>
</evidence>
<dbReference type="GO" id="GO:0005886">
    <property type="term" value="C:plasma membrane"/>
    <property type="evidence" value="ECO:0007669"/>
    <property type="project" value="UniProtKB-SubCell"/>
</dbReference>
<dbReference type="Pfam" id="PF00293">
    <property type="entry name" value="NUDIX"/>
    <property type="match status" value="1"/>
</dbReference>
<evidence type="ECO:0000259" key="15">
    <source>
        <dbReference type="PROSITE" id="PS51462"/>
    </source>
</evidence>
<dbReference type="InterPro" id="IPR036280">
    <property type="entry name" value="Multihaem_cyt_sf"/>
</dbReference>
<keyword evidence="6 14" id="KW-0812">Transmembrane</keyword>
<dbReference type="NCBIfam" id="TIGR00052">
    <property type="entry name" value="nudix-type nucleoside diphosphatase, YffH/AdpP family"/>
    <property type="match status" value="1"/>
</dbReference>
<dbReference type="GO" id="GO:0020037">
    <property type="term" value="F:heme binding"/>
    <property type="evidence" value="ECO:0007669"/>
    <property type="project" value="InterPro"/>
</dbReference>
<protein>
    <submittedName>
        <fullName evidence="16">Cytochrome c-type protein NapC</fullName>
    </submittedName>
</protein>
<evidence type="ECO:0000256" key="3">
    <source>
        <dbReference type="ARBA" id="ARBA00022448"/>
    </source>
</evidence>
<keyword evidence="11 14" id="KW-1133">Transmembrane helix</keyword>
<evidence type="ECO:0000256" key="14">
    <source>
        <dbReference type="SAM" id="Phobius"/>
    </source>
</evidence>
<evidence type="ECO:0000313" key="17">
    <source>
        <dbReference type="Proteomes" id="UP000030106"/>
    </source>
</evidence>
<reference evidence="16 17" key="1">
    <citation type="submission" date="2012-10" db="EMBL/GenBank/DDBJ databases">
        <title>Genome sequencing and analysis of entomopathogenic fungi Beauveria bassiana D1-5.</title>
        <authorList>
            <person name="Li Q."/>
            <person name="Wang L."/>
            <person name="Zhang Z."/>
            <person name="Wang Q."/>
            <person name="Ren J."/>
            <person name="Wang M."/>
            <person name="Xu W."/>
            <person name="Wang J."/>
            <person name="Lu Y."/>
            <person name="Du Q."/>
            <person name="Sun Z."/>
        </authorList>
    </citation>
    <scope>NUCLEOTIDE SEQUENCE [LARGE SCALE GENOMIC DNA]</scope>
    <source>
        <strain evidence="16 17">D1-5</strain>
    </source>
</reference>
<keyword evidence="8" id="KW-0378">Hydrolase</keyword>
<keyword evidence="4" id="KW-1003">Cell membrane</keyword>
<dbReference type="Proteomes" id="UP000030106">
    <property type="component" value="Unassembled WGS sequence"/>
</dbReference>
<dbReference type="AlphaFoldDB" id="A0A0A2WL08"/>
<evidence type="ECO:0000256" key="1">
    <source>
        <dbReference type="ARBA" id="ARBA00004236"/>
    </source>
</evidence>
<evidence type="ECO:0000256" key="6">
    <source>
        <dbReference type="ARBA" id="ARBA00022692"/>
    </source>
</evidence>
<dbReference type="PANTHER" id="PTHR30333">
    <property type="entry name" value="CYTOCHROME C-TYPE PROTEIN"/>
    <property type="match status" value="1"/>
</dbReference>
<dbReference type="NCBIfam" id="TIGR02161">
    <property type="entry name" value="napC_nirT"/>
    <property type="match status" value="1"/>
</dbReference>
<evidence type="ECO:0000256" key="7">
    <source>
        <dbReference type="ARBA" id="ARBA00022723"/>
    </source>
</evidence>
<dbReference type="Gene3D" id="3.90.79.10">
    <property type="entry name" value="Nucleoside Triphosphate Pyrophosphohydrolase"/>
    <property type="match status" value="1"/>
</dbReference>
<name>A0A0A2WL08_BEABA</name>
<dbReference type="GO" id="GO:0016818">
    <property type="term" value="F:hydrolase activity, acting on acid anhydrides, in phosphorus-containing anhydrides"/>
    <property type="evidence" value="ECO:0007669"/>
    <property type="project" value="InterPro"/>
</dbReference>
<dbReference type="STRING" id="1245745.A0A0A2WL08"/>
<keyword evidence="7" id="KW-0479">Metal-binding</keyword>
<dbReference type="FunFam" id="3.90.79.10:FF:000010">
    <property type="entry name" value="GDP-mannose pyrophosphatase NudK"/>
    <property type="match status" value="1"/>
</dbReference>
<dbReference type="GO" id="GO:0019333">
    <property type="term" value="P:denitrification pathway"/>
    <property type="evidence" value="ECO:0007669"/>
    <property type="project" value="InterPro"/>
</dbReference>
<proteinExistence type="inferred from homology"/>
<feature type="transmembrane region" description="Helical" evidence="14">
    <location>
        <begin position="21"/>
        <end position="44"/>
    </location>
</feature>
<comment type="subcellular location">
    <subcellularLocation>
        <location evidence="1">Cell membrane</location>
    </subcellularLocation>
</comment>
<evidence type="ECO:0000313" key="16">
    <source>
        <dbReference type="EMBL" id="KGQ13764.1"/>
    </source>
</evidence>
<feature type="domain" description="Nudix hydrolase" evidence="15">
    <location>
        <begin position="253"/>
        <end position="390"/>
    </location>
</feature>
<dbReference type="InterPro" id="IPR004385">
    <property type="entry name" value="NDP_pyrophosphatase"/>
</dbReference>
<dbReference type="SUPFAM" id="SSF48695">
    <property type="entry name" value="Multiheme cytochromes"/>
    <property type="match status" value="1"/>
</dbReference>
<evidence type="ECO:0000256" key="9">
    <source>
        <dbReference type="ARBA" id="ARBA00022842"/>
    </source>
</evidence>
<dbReference type="NCBIfam" id="NF011585">
    <property type="entry name" value="PRK15009.1"/>
    <property type="match status" value="1"/>
</dbReference>
<gene>
    <name evidence="16" type="ORF">BBAD15_g244</name>
</gene>
<evidence type="ECO:0000256" key="11">
    <source>
        <dbReference type="ARBA" id="ARBA00022989"/>
    </source>
</evidence>
<dbReference type="Pfam" id="PF03264">
    <property type="entry name" value="Cytochrom_NNT"/>
    <property type="match status" value="1"/>
</dbReference>
<keyword evidence="13 14" id="KW-0472">Membrane</keyword>
<dbReference type="SUPFAM" id="SSF55811">
    <property type="entry name" value="Nudix"/>
    <property type="match status" value="1"/>
</dbReference>
<dbReference type="InterPro" id="IPR038266">
    <property type="entry name" value="NapC/NirT_cytc_sf"/>
</dbReference>
<dbReference type="PANTHER" id="PTHR30333:SF1">
    <property type="entry name" value="CYTOCHROME C-TYPE PROTEIN NAPC"/>
    <property type="match status" value="1"/>
</dbReference>
<dbReference type="InterPro" id="IPR015797">
    <property type="entry name" value="NUDIX_hydrolase-like_dom_sf"/>
</dbReference>
<keyword evidence="9" id="KW-0460">Magnesium</keyword>
<evidence type="ECO:0000256" key="4">
    <source>
        <dbReference type="ARBA" id="ARBA00022475"/>
    </source>
</evidence>
<organism evidence="16 17">
    <name type="scientific">Beauveria bassiana D1-5</name>
    <dbReference type="NCBI Taxonomy" id="1245745"/>
    <lineage>
        <taxon>Eukaryota</taxon>
        <taxon>Fungi</taxon>
        <taxon>Dikarya</taxon>
        <taxon>Ascomycota</taxon>
        <taxon>Pezizomycotina</taxon>
        <taxon>Sordariomycetes</taxon>
        <taxon>Hypocreomycetidae</taxon>
        <taxon>Hypocreales</taxon>
        <taxon>Cordycipitaceae</taxon>
        <taxon>Beauveria</taxon>
    </lineage>
</organism>
<comment type="similarity">
    <text evidence="2">Belongs to the NapC/NirT/NrfH family.</text>
</comment>
<dbReference type="GO" id="GO:0046872">
    <property type="term" value="F:metal ion binding"/>
    <property type="evidence" value="ECO:0007669"/>
    <property type="project" value="UniProtKB-KW"/>
</dbReference>
<dbReference type="GO" id="GO:0009061">
    <property type="term" value="P:anaerobic respiration"/>
    <property type="evidence" value="ECO:0007669"/>
    <property type="project" value="TreeGrafter"/>
</dbReference>